<organism evidence="2 3">
    <name type="scientific">Acrobeloides nanus</name>
    <dbReference type="NCBI Taxonomy" id="290746"/>
    <lineage>
        <taxon>Eukaryota</taxon>
        <taxon>Metazoa</taxon>
        <taxon>Ecdysozoa</taxon>
        <taxon>Nematoda</taxon>
        <taxon>Chromadorea</taxon>
        <taxon>Rhabditida</taxon>
        <taxon>Tylenchina</taxon>
        <taxon>Cephalobomorpha</taxon>
        <taxon>Cephaloboidea</taxon>
        <taxon>Cephalobidae</taxon>
        <taxon>Acrobeloides</taxon>
    </lineage>
</organism>
<keyword evidence="2" id="KW-1185">Reference proteome</keyword>
<evidence type="ECO:0000313" key="3">
    <source>
        <dbReference type="WBParaSite" id="ACRNAN_Path_1616.g6285.t1"/>
    </source>
</evidence>
<sequence length="582" mass="66376">MASIGEKKVKGVCSLYIIDVKPGSKAYRYDVDIIRTDTNRSLTKGVDDGIRYINKQICLEVMQVAYNITRDFGDPNMAYAYDQRAILFTSKPISIPNGLIQISSNVVSENVRNLTRGSDFNVTITKTVTSHEIDLTDYSQYSQQRPTLKEDRSVRTCLEMILKMDAIQRKEYVSVGLSSLFEVKDKQSVDQGLVLKSGLSQGVRIVENDGSPKAAVVLDVKRSLFYEAQPLIKSIEEVFKKYAQESAKKILNNLYEGVRISVNYTQAARHFPIRQFTNKPIKDIKFTLDSGKEVSIPEYYWNKYRIKLKHVNMPGVIPDVTLAQGKFLVYPSELLTIVANQRVPVEKMSAELSSIVLKVNTVQPEERFRKIDETMKKLRLIHSQNSFLEQFGVSIDPKSNTVEMNVLRKPDISMGGKKVIPDEKTRWRTRDFTYTQGAEIKKWAILYHESRKDLVLNFKGILQEYAKQKGVKLGNPQPLKLSDENNLNEWDKHFKFLAESKAEFVLFIGSKKDGTSSLSEGINYHHRLKLFESLYKVLTQHVASETVDACLNGKRDPRGNIIMMKNGKPLKDTATLETKIWS</sequence>
<dbReference type="PROSITE" id="PS50821">
    <property type="entry name" value="PAZ"/>
    <property type="match status" value="1"/>
</dbReference>
<dbReference type="InterPro" id="IPR036085">
    <property type="entry name" value="PAZ_dom_sf"/>
</dbReference>
<reference evidence="3" key="1">
    <citation type="submission" date="2022-11" db="UniProtKB">
        <authorList>
            <consortium name="WormBaseParasite"/>
        </authorList>
    </citation>
    <scope>IDENTIFICATION</scope>
</reference>
<dbReference type="InterPro" id="IPR003100">
    <property type="entry name" value="PAZ_dom"/>
</dbReference>
<dbReference type="Gene3D" id="3.40.50.2300">
    <property type="match status" value="1"/>
</dbReference>
<feature type="domain" description="PAZ" evidence="1">
    <location>
        <begin position="233"/>
        <end position="339"/>
    </location>
</feature>
<dbReference type="Pfam" id="PF02170">
    <property type="entry name" value="PAZ"/>
    <property type="match status" value="1"/>
</dbReference>
<dbReference type="SUPFAM" id="SSF53098">
    <property type="entry name" value="Ribonuclease H-like"/>
    <property type="match status" value="1"/>
</dbReference>
<dbReference type="SUPFAM" id="SSF101690">
    <property type="entry name" value="PAZ domain"/>
    <property type="match status" value="1"/>
</dbReference>
<dbReference type="AlphaFoldDB" id="A0A914C314"/>
<accession>A0A914C314</accession>
<dbReference type="CDD" id="cd02846">
    <property type="entry name" value="PAZ_argonaute_like"/>
    <property type="match status" value="1"/>
</dbReference>
<evidence type="ECO:0000259" key="1">
    <source>
        <dbReference type="PROSITE" id="PS50821"/>
    </source>
</evidence>
<dbReference type="PANTHER" id="PTHR22891">
    <property type="entry name" value="EUKARYOTIC TRANSLATION INITIATION FACTOR 2C"/>
    <property type="match status" value="1"/>
</dbReference>
<evidence type="ECO:0000313" key="2">
    <source>
        <dbReference type="Proteomes" id="UP000887540"/>
    </source>
</evidence>
<dbReference type="Proteomes" id="UP000887540">
    <property type="component" value="Unplaced"/>
</dbReference>
<protein>
    <submittedName>
        <fullName evidence="3">PAZ domain-containing protein</fullName>
    </submittedName>
</protein>
<dbReference type="GO" id="GO:0003723">
    <property type="term" value="F:RNA binding"/>
    <property type="evidence" value="ECO:0007669"/>
    <property type="project" value="InterPro"/>
</dbReference>
<proteinExistence type="predicted"/>
<name>A0A914C314_9BILA</name>
<dbReference type="WBParaSite" id="ACRNAN_Path_1616.g6285.t1">
    <property type="protein sequence ID" value="ACRNAN_Path_1616.g6285.t1"/>
    <property type="gene ID" value="ACRNAN_Path_1616.g6285"/>
</dbReference>
<dbReference type="Gene3D" id="2.170.260.10">
    <property type="entry name" value="paz domain"/>
    <property type="match status" value="1"/>
</dbReference>
<dbReference type="InterPro" id="IPR012337">
    <property type="entry name" value="RNaseH-like_sf"/>
</dbReference>